<keyword evidence="2" id="KW-1133">Transmembrane helix</keyword>
<evidence type="ECO:0000313" key="4">
    <source>
        <dbReference type="Proteomes" id="UP000293638"/>
    </source>
</evidence>
<keyword evidence="2" id="KW-0472">Membrane</keyword>
<keyword evidence="2" id="KW-0812">Transmembrane</keyword>
<feature type="transmembrane region" description="Helical" evidence="2">
    <location>
        <begin position="299"/>
        <end position="321"/>
    </location>
</feature>
<keyword evidence="4" id="KW-1185">Reference proteome</keyword>
<feature type="transmembrane region" description="Helical" evidence="2">
    <location>
        <begin position="188"/>
        <end position="214"/>
    </location>
</feature>
<feature type="transmembrane region" description="Helical" evidence="2">
    <location>
        <begin position="328"/>
        <end position="352"/>
    </location>
</feature>
<feature type="transmembrane region" description="Helical" evidence="2">
    <location>
        <begin position="123"/>
        <end position="144"/>
    </location>
</feature>
<dbReference type="Proteomes" id="UP000293638">
    <property type="component" value="Unassembled WGS sequence"/>
</dbReference>
<reference evidence="3 4" key="1">
    <citation type="submission" date="2019-02" db="EMBL/GenBank/DDBJ databases">
        <title>Genomic Encyclopedia of Type Strains, Phase IV (KMG-IV): sequencing the most valuable type-strain genomes for metagenomic binning, comparative biology and taxonomic classification.</title>
        <authorList>
            <person name="Goeker M."/>
        </authorList>
    </citation>
    <scope>NUCLEOTIDE SEQUENCE [LARGE SCALE GENOMIC DNA]</scope>
    <source>
        <strain evidence="3 4">DSM 45622</strain>
    </source>
</reference>
<feature type="transmembrane region" description="Helical" evidence="2">
    <location>
        <begin position="89"/>
        <end position="111"/>
    </location>
</feature>
<feature type="transmembrane region" description="Helical" evidence="2">
    <location>
        <begin position="156"/>
        <end position="176"/>
    </location>
</feature>
<evidence type="ECO:0000256" key="1">
    <source>
        <dbReference type="SAM" id="MobiDB-lite"/>
    </source>
</evidence>
<dbReference type="AlphaFoldDB" id="A0A4Q7NT10"/>
<dbReference type="Pfam" id="PF19877">
    <property type="entry name" value="DUF6350"/>
    <property type="match status" value="1"/>
</dbReference>
<evidence type="ECO:0000313" key="3">
    <source>
        <dbReference type="EMBL" id="RZS90296.1"/>
    </source>
</evidence>
<feature type="transmembrane region" description="Helical" evidence="2">
    <location>
        <begin position="26"/>
        <end position="54"/>
    </location>
</feature>
<dbReference type="EMBL" id="SGXD01000002">
    <property type="protein sequence ID" value="RZS90296.1"/>
    <property type="molecule type" value="Genomic_DNA"/>
</dbReference>
<comment type="caution">
    <text evidence="3">The sequence shown here is derived from an EMBL/GenBank/DDBJ whole genome shotgun (WGS) entry which is preliminary data.</text>
</comment>
<name>A0A4Q7NT10_9ACTN</name>
<sequence>MSTLLDPRTRRPVPAPPGPRRHPGRAAVLCTVAVLRSALLTWLPLAVLVLVGWATTAGGSSAGQAVRTTAYAWLLSQGAPLHLASGRLALWPLGLALLPAAATASSTTRLVRALGARSLRAAAVPLAAVVLGTAALAVLVAAATAVHDVSAPPALAALRAALLAVPAVLVGAARALRRRPGALPVMPLRAGLVLLGAVSCAVALLGASAGLLALDLLVRLGEGAAAAQSLHAGPVGGLLLLAGQVALLPDAVVWTAAFCLGPGFAVGTGTSVSPSGVHLGALPDLPLLTALPSAGGVPALVRLLVVLLPVGAGVLGGAVVARRAPRSYAVDATAVVAGAGGAVAGLLLGLLAALSSGAAGDERLQVLGPSPVAVALAAATELALVAACTAWVLRARQRS</sequence>
<feature type="region of interest" description="Disordered" evidence="1">
    <location>
        <begin position="1"/>
        <end position="23"/>
    </location>
</feature>
<dbReference type="InterPro" id="IPR045931">
    <property type="entry name" value="DUF6350"/>
</dbReference>
<evidence type="ECO:0000256" key="2">
    <source>
        <dbReference type="SAM" id="Phobius"/>
    </source>
</evidence>
<organism evidence="3 4">
    <name type="scientific">Motilibacter rhizosphaerae</name>
    <dbReference type="NCBI Taxonomy" id="598652"/>
    <lineage>
        <taxon>Bacteria</taxon>
        <taxon>Bacillati</taxon>
        <taxon>Actinomycetota</taxon>
        <taxon>Actinomycetes</taxon>
        <taxon>Motilibacterales</taxon>
        <taxon>Motilibacteraceae</taxon>
        <taxon>Motilibacter</taxon>
    </lineage>
</organism>
<feature type="transmembrane region" description="Helical" evidence="2">
    <location>
        <begin position="372"/>
        <end position="393"/>
    </location>
</feature>
<accession>A0A4Q7NT10</accession>
<gene>
    <name evidence="3" type="ORF">EV189_2081</name>
</gene>
<protein>
    <submittedName>
        <fullName evidence="3">Uncharacterized protein</fullName>
    </submittedName>
</protein>
<proteinExistence type="predicted"/>
<dbReference type="RefSeq" id="WP_130492772.1">
    <property type="nucleotide sequence ID" value="NZ_SGXD01000002.1"/>
</dbReference>